<evidence type="ECO:0000313" key="5">
    <source>
        <dbReference type="Proteomes" id="UP000229559"/>
    </source>
</evidence>
<name>A0A2M6YQE1_9BACT</name>
<reference evidence="5" key="1">
    <citation type="submission" date="2017-09" db="EMBL/GenBank/DDBJ databases">
        <title>Depth-based differentiation of microbial function through sediment-hosted aquifers and enrichment of novel symbionts in the deep terrestrial subsurface.</title>
        <authorList>
            <person name="Probst A.J."/>
            <person name="Ladd B."/>
            <person name="Jarett J.K."/>
            <person name="Geller-Mcgrath D.E."/>
            <person name="Sieber C.M.K."/>
            <person name="Emerson J.B."/>
            <person name="Anantharaman K."/>
            <person name="Thomas B.C."/>
            <person name="Malmstrom R."/>
            <person name="Stieglmeier M."/>
            <person name="Klingl A."/>
            <person name="Woyke T."/>
            <person name="Ryan C.M."/>
            <person name="Banfield J.F."/>
        </authorList>
    </citation>
    <scope>NUCLEOTIDE SEQUENCE [LARGE SCALE GENOMIC DNA]</scope>
</reference>
<accession>A0A2M6YQE1</accession>
<feature type="domain" description="Glycosyltransferase subfamily 4-like N-terminal" evidence="3">
    <location>
        <begin position="15"/>
        <end position="174"/>
    </location>
</feature>
<dbReference type="GO" id="GO:0009103">
    <property type="term" value="P:lipopolysaccharide biosynthetic process"/>
    <property type="evidence" value="ECO:0007669"/>
    <property type="project" value="TreeGrafter"/>
</dbReference>
<dbReference type="PANTHER" id="PTHR46401">
    <property type="entry name" value="GLYCOSYLTRANSFERASE WBBK-RELATED"/>
    <property type="match status" value="1"/>
</dbReference>
<keyword evidence="1" id="KW-0808">Transferase</keyword>
<dbReference type="PANTHER" id="PTHR46401:SF2">
    <property type="entry name" value="GLYCOSYLTRANSFERASE WBBK-RELATED"/>
    <property type="match status" value="1"/>
</dbReference>
<evidence type="ECO:0000256" key="1">
    <source>
        <dbReference type="ARBA" id="ARBA00022679"/>
    </source>
</evidence>
<organism evidence="4 5">
    <name type="scientific">Candidatus Shapirobacteria bacterium CG07_land_8_20_14_0_80_39_12</name>
    <dbReference type="NCBI Taxonomy" id="1974480"/>
    <lineage>
        <taxon>Bacteria</taxon>
        <taxon>Candidatus Shapironibacteriota</taxon>
    </lineage>
</organism>
<proteinExistence type="predicted"/>
<dbReference type="SUPFAM" id="SSF53756">
    <property type="entry name" value="UDP-Glycosyltransferase/glycogen phosphorylase"/>
    <property type="match status" value="1"/>
</dbReference>
<sequence length="374" mass="42625">MKIGIDISQIVYGTGVSVYTKNLVENLLQIDKENEYKLFFSSLRQALPSDFKINSKKAKVKLFPIPPTLLEPLWNKWHWLAIERLLGHVDVFHSSDWTQPPSKAAKVTTIHDFGFLKYPEVAHPKIKAVMERRFKWIKKEVDLIIAVSQATKKDIMEILNIPEGKIRVIYEAVSEDVNQVKDKKIIEKVKKKYGFRGNYLLSVATLEPRKNLKRIIEAFKMLKAKDLKLVIVGKQGWDDSLPKLNFKRQTSNIIFTGYISKEDKAALYSGATCLVYPSLYEGFGLPVLEAMKCGCPVLTSNISSLPEVAGQAAILVDPLDVGEIAKGLSEVINNKEKRKDLIKKGFVQVEKFSWEKAARETLKVYEEAYRHQKN</sequence>
<dbReference type="Pfam" id="PF13439">
    <property type="entry name" value="Glyco_transf_4"/>
    <property type="match status" value="1"/>
</dbReference>
<evidence type="ECO:0008006" key="6">
    <source>
        <dbReference type="Google" id="ProtNLM"/>
    </source>
</evidence>
<dbReference type="FunFam" id="3.40.50.2000:FF:000119">
    <property type="entry name" value="Glycosyl transferase group 1"/>
    <property type="match status" value="1"/>
</dbReference>
<dbReference type="Proteomes" id="UP000229559">
    <property type="component" value="Unassembled WGS sequence"/>
</dbReference>
<comment type="caution">
    <text evidence="4">The sequence shown here is derived from an EMBL/GenBank/DDBJ whole genome shotgun (WGS) entry which is preliminary data.</text>
</comment>
<evidence type="ECO:0000313" key="4">
    <source>
        <dbReference type="EMBL" id="PIU33358.1"/>
    </source>
</evidence>
<dbReference type="AlphaFoldDB" id="A0A2M6YQE1"/>
<gene>
    <name evidence="4" type="ORF">COT04_00475</name>
</gene>
<evidence type="ECO:0000259" key="2">
    <source>
        <dbReference type="Pfam" id="PF00534"/>
    </source>
</evidence>
<dbReference type="Gene3D" id="3.40.50.2000">
    <property type="entry name" value="Glycogen Phosphorylase B"/>
    <property type="match status" value="2"/>
</dbReference>
<feature type="domain" description="Glycosyl transferase family 1" evidence="2">
    <location>
        <begin position="189"/>
        <end position="345"/>
    </location>
</feature>
<evidence type="ECO:0000259" key="3">
    <source>
        <dbReference type="Pfam" id="PF13439"/>
    </source>
</evidence>
<protein>
    <recommendedName>
        <fullName evidence="6">Glycosyltransferase family 1 protein</fullName>
    </recommendedName>
</protein>
<dbReference type="EMBL" id="PEXA01000015">
    <property type="protein sequence ID" value="PIU33358.1"/>
    <property type="molecule type" value="Genomic_DNA"/>
</dbReference>
<dbReference type="InterPro" id="IPR001296">
    <property type="entry name" value="Glyco_trans_1"/>
</dbReference>
<dbReference type="Pfam" id="PF00534">
    <property type="entry name" value="Glycos_transf_1"/>
    <property type="match status" value="1"/>
</dbReference>
<dbReference type="CDD" id="cd03809">
    <property type="entry name" value="GT4_MtfB-like"/>
    <property type="match status" value="1"/>
</dbReference>
<dbReference type="InterPro" id="IPR028098">
    <property type="entry name" value="Glyco_trans_4-like_N"/>
</dbReference>
<dbReference type="GO" id="GO:0016757">
    <property type="term" value="F:glycosyltransferase activity"/>
    <property type="evidence" value="ECO:0007669"/>
    <property type="project" value="InterPro"/>
</dbReference>